<evidence type="ECO:0000256" key="4">
    <source>
        <dbReference type="ARBA" id="ARBA00023033"/>
    </source>
</evidence>
<gene>
    <name evidence="6" type="ORF">ACFQ4H_00995</name>
</gene>
<evidence type="ECO:0000313" key="6">
    <source>
        <dbReference type="EMBL" id="MFD1319657.1"/>
    </source>
</evidence>
<organism evidence="6 7">
    <name type="scientific">Micromonospora sonneratiae</name>
    <dbReference type="NCBI Taxonomy" id="1184706"/>
    <lineage>
        <taxon>Bacteria</taxon>
        <taxon>Bacillati</taxon>
        <taxon>Actinomycetota</taxon>
        <taxon>Actinomycetes</taxon>
        <taxon>Micromonosporales</taxon>
        <taxon>Micromonosporaceae</taxon>
        <taxon>Micromonospora</taxon>
    </lineage>
</organism>
<name>A0ABW3Y5G6_9ACTN</name>
<evidence type="ECO:0000256" key="2">
    <source>
        <dbReference type="ARBA" id="ARBA00022643"/>
    </source>
</evidence>
<dbReference type="EMBL" id="JBHTMP010000001">
    <property type="protein sequence ID" value="MFD1319657.1"/>
    <property type="molecule type" value="Genomic_DNA"/>
</dbReference>
<dbReference type="InterPro" id="IPR019921">
    <property type="entry name" value="Lucif-like_OxRdtase_Rv2161c"/>
</dbReference>
<evidence type="ECO:0000256" key="1">
    <source>
        <dbReference type="ARBA" id="ARBA00022630"/>
    </source>
</evidence>
<protein>
    <submittedName>
        <fullName evidence="6">TIGR03619 family F420-dependent LLM class oxidoreductase</fullName>
        <ecNumber evidence="6">1.-.-.-</ecNumber>
    </submittedName>
</protein>
<dbReference type="Gene3D" id="3.20.20.30">
    <property type="entry name" value="Luciferase-like domain"/>
    <property type="match status" value="1"/>
</dbReference>
<reference evidence="7" key="1">
    <citation type="journal article" date="2019" name="Int. J. Syst. Evol. Microbiol.">
        <title>The Global Catalogue of Microorganisms (GCM) 10K type strain sequencing project: providing services to taxonomists for standard genome sequencing and annotation.</title>
        <authorList>
            <consortium name="The Broad Institute Genomics Platform"/>
            <consortium name="The Broad Institute Genome Sequencing Center for Infectious Disease"/>
            <person name="Wu L."/>
            <person name="Ma J."/>
        </authorList>
    </citation>
    <scope>NUCLEOTIDE SEQUENCE [LARGE SCALE GENOMIC DNA]</scope>
    <source>
        <strain evidence="7">JCM 31037</strain>
    </source>
</reference>
<keyword evidence="7" id="KW-1185">Reference proteome</keyword>
<sequence>MRFGILTPIVVQQPTEAAPWEAMAGVTELSRIAAAADQLGYHHLTCSEHVIIPAATAATRGSTYWDPLATLGFLAGRTRQIRLATNVLVLGYHHPLAIAKSYGTLDQLSGGRVVLGVGVGSLEEEFDLLEAPFADRGPRADDAIRALRAAWAQAIPEYAGTYYRFSGLVVDPHGVQRHLPIWVGGRTRRSLRRACEHGDGWKPFGLTLAQIADMLRTVDRPSGFDVVLQPRNLDPLGDPTGTRSNVERAFEAGATIINARFVHHGPDHLIEQLAALTTLFPDAGWTRPTFEQVTEEQP</sequence>
<evidence type="ECO:0000313" key="7">
    <source>
        <dbReference type="Proteomes" id="UP001597260"/>
    </source>
</evidence>
<keyword evidence="2" id="KW-0288">FMN</keyword>
<dbReference type="Proteomes" id="UP001597260">
    <property type="component" value="Unassembled WGS sequence"/>
</dbReference>
<comment type="caution">
    <text evidence="6">The sequence shown here is derived from an EMBL/GenBank/DDBJ whole genome shotgun (WGS) entry which is preliminary data.</text>
</comment>
<dbReference type="GO" id="GO:0016491">
    <property type="term" value="F:oxidoreductase activity"/>
    <property type="evidence" value="ECO:0007669"/>
    <property type="project" value="UniProtKB-KW"/>
</dbReference>
<dbReference type="InterPro" id="IPR036661">
    <property type="entry name" value="Luciferase-like_sf"/>
</dbReference>
<evidence type="ECO:0000256" key="3">
    <source>
        <dbReference type="ARBA" id="ARBA00023002"/>
    </source>
</evidence>
<dbReference type="PANTHER" id="PTHR42847:SF4">
    <property type="entry name" value="ALKANESULFONATE MONOOXYGENASE-RELATED"/>
    <property type="match status" value="1"/>
</dbReference>
<keyword evidence="1" id="KW-0285">Flavoprotein</keyword>
<dbReference type="RefSeq" id="WP_377565763.1">
    <property type="nucleotide sequence ID" value="NZ_JBHTMP010000001.1"/>
</dbReference>
<evidence type="ECO:0000259" key="5">
    <source>
        <dbReference type="Pfam" id="PF00296"/>
    </source>
</evidence>
<dbReference type="NCBIfam" id="TIGR03619">
    <property type="entry name" value="F420_Rv2161c"/>
    <property type="match status" value="1"/>
</dbReference>
<dbReference type="InterPro" id="IPR011251">
    <property type="entry name" value="Luciferase-like_dom"/>
</dbReference>
<keyword evidence="4" id="KW-0503">Monooxygenase</keyword>
<dbReference type="PANTHER" id="PTHR42847">
    <property type="entry name" value="ALKANESULFONATE MONOOXYGENASE"/>
    <property type="match status" value="1"/>
</dbReference>
<dbReference type="EC" id="1.-.-.-" evidence="6"/>
<accession>A0ABW3Y5G6</accession>
<feature type="domain" description="Luciferase-like" evidence="5">
    <location>
        <begin position="1"/>
        <end position="219"/>
    </location>
</feature>
<proteinExistence type="predicted"/>
<dbReference type="Pfam" id="PF00296">
    <property type="entry name" value="Bac_luciferase"/>
    <property type="match status" value="1"/>
</dbReference>
<dbReference type="SUPFAM" id="SSF51679">
    <property type="entry name" value="Bacterial luciferase-like"/>
    <property type="match status" value="1"/>
</dbReference>
<keyword evidence="3 6" id="KW-0560">Oxidoreductase</keyword>
<dbReference type="InterPro" id="IPR050172">
    <property type="entry name" value="SsuD_RutA_monooxygenase"/>
</dbReference>